<keyword evidence="1" id="KW-0472">Membrane</keyword>
<dbReference type="Proteomes" id="UP000537126">
    <property type="component" value="Unassembled WGS sequence"/>
</dbReference>
<dbReference type="PANTHER" id="PTHR40394:SF2">
    <property type="entry name" value="QUINOL:CYTOCHROME C OXIDOREDUCTASE MEMBRANE PROTEIN"/>
    <property type="match status" value="1"/>
</dbReference>
<feature type="transmembrane region" description="Helical" evidence="1">
    <location>
        <begin position="63"/>
        <end position="86"/>
    </location>
</feature>
<feature type="transmembrane region" description="Helical" evidence="1">
    <location>
        <begin position="106"/>
        <end position="125"/>
    </location>
</feature>
<accession>A0A846MMH8</accession>
<dbReference type="RefSeq" id="WP_166917986.1">
    <property type="nucleotide sequence ID" value="NZ_JAASRN010000001.1"/>
</dbReference>
<dbReference type="AlphaFoldDB" id="A0A846MMH8"/>
<sequence>MADTRLGHTKERFIVGIYDHEDKVVNAVKKLKNDGVKIYEVYSPHPIHHIDTYIGHPRTRIPIAAFLFGALGTLSAITLIIYTMGIDWPMIIGGKNFVAIPTMVPVTFELTVLISALGMVATFLVSNNMGPGKKEFMFDRRTTDDKYALVVDLDANTLGEEQIRDLMVKYGAETDPLPRIVER</sequence>
<keyword evidence="1" id="KW-1133">Transmembrane helix</keyword>
<dbReference type="InterPro" id="IPR021776">
    <property type="entry name" value="ActD"/>
</dbReference>
<dbReference type="EMBL" id="JAASRN010000001">
    <property type="protein sequence ID" value="NIK72671.1"/>
    <property type="molecule type" value="Genomic_DNA"/>
</dbReference>
<name>A0A846MMH8_9BACT</name>
<comment type="caution">
    <text evidence="2">The sequence shown here is derived from an EMBL/GenBank/DDBJ whole genome shotgun (WGS) entry which is preliminary data.</text>
</comment>
<protein>
    <recommendedName>
        <fullName evidence="4">DUF3341 domain-containing protein</fullName>
    </recommendedName>
</protein>
<evidence type="ECO:0008006" key="4">
    <source>
        <dbReference type="Google" id="ProtNLM"/>
    </source>
</evidence>
<dbReference type="Pfam" id="PF11821">
    <property type="entry name" value="ActD"/>
    <property type="match status" value="1"/>
</dbReference>
<evidence type="ECO:0000313" key="2">
    <source>
        <dbReference type="EMBL" id="NIK72671.1"/>
    </source>
</evidence>
<organism evidence="2 3">
    <name type="scientific">Thermonema lapsum</name>
    <dbReference type="NCBI Taxonomy" id="28195"/>
    <lineage>
        <taxon>Bacteria</taxon>
        <taxon>Pseudomonadati</taxon>
        <taxon>Bacteroidota</taxon>
        <taxon>Cytophagia</taxon>
        <taxon>Cytophagales</taxon>
        <taxon>Thermonemataceae</taxon>
        <taxon>Thermonema</taxon>
    </lineage>
</organism>
<proteinExistence type="predicted"/>
<reference evidence="2 3" key="1">
    <citation type="submission" date="2020-03" db="EMBL/GenBank/DDBJ databases">
        <title>Genomic Encyclopedia of Type Strains, Phase IV (KMG-IV): sequencing the most valuable type-strain genomes for metagenomic binning, comparative biology and taxonomic classification.</title>
        <authorList>
            <person name="Goeker M."/>
        </authorList>
    </citation>
    <scope>NUCLEOTIDE SEQUENCE [LARGE SCALE GENOMIC DNA]</scope>
    <source>
        <strain evidence="2 3">DSM 5718</strain>
    </source>
</reference>
<evidence type="ECO:0000313" key="3">
    <source>
        <dbReference type="Proteomes" id="UP000537126"/>
    </source>
</evidence>
<keyword evidence="1" id="KW-0812">Transmembrane</keyword>
<evidence type="ECO:0000256" key="1">
    <source>
        <dbReference type="SAM" id="Phobius"/>
    </source>
</evidence>
<keyword evidence="3" id="KW-1185">Reference proteome</keyword>
<gene>
    <name evidence="2" type="ORF">FHS56_000157</name>
</gene>
<dbReference type="PANTHER" id="PTHR40394">
    <property type="entry name" value="LIPOPROTEIN-RELATED"/>
    <property type="match status" value="1"/>
</dbReference>